<dbReference type="GO" id="GO:0005886">
    <property type="term" value="C:plasma membrane"/>
    <property type="evidence" value="ECO:0007669"/>
    <property type="project" value="UniProtKB-SubCell"/>
</dbReference>
<feature type="transmembrane region" description="Helical" evidence="7">
    <location>
        <begin position="157"/>
        <end position="180"/>
    </location>
</feature>
<dbReference type="Gene3D" id="1.10.3720.10">
    <property type="entry name" value="MetI-like"/>
    <property type="match status" value="1"/>
</dbReference>
<gene>
    <name evidence="9" type="ORF">S12H4_15692</name>
</gene>
<keyword evidence="6 7" id="KW-0472">Membrane</keyword>
<dbReference type="AlphaFoldDB" id="X1S4U8"/>
<proteinExistence type="predicted"/>
<dbReference type="InterPro" id="IPR050366">
    <property type="entry name" value="BP-dependent_transpt_permease"/>
</dbReference>
<evidence type="ECO:0000256" key="6">
    <source>
        <dbReference type="ARBA" id="ARBA00023136"/>
    </source>
</evidence>
<keyword evidence="5 7" id="KW-1133">Transmembrane helix</keyword>
<dbReference type="EMBL" id="BARW01007554">
    <property type="protein sequence ID" value="GAI87928.1"/>
    <property type="molecule type" value="Genomic_DNA"/>
</dbReference>
<organism evidence="9">
    <name type="scientific">marine sediment metagenome</name>
    <dbReference type="NCBI Taxonomy" id="412755"/>
    <lineage>
        <taxon>unclassified sequences</taxon>
        <taxon>metagenomes</taxon>
        <taxon>ecological metagenomes</taxon>
    </lineage>
</organism>
<feature type="transmembrane region" description="Helical" evidence="7">
    <location>
        <begin position="40"/>
        <end position="67"/>
    </location>
</feature>
<keyword evidence="2" id="KW-0813">Transport</keyword>
<accession>X1S4U8</accession>
<dbReference type="InterPro" id="IPR000515">
    <property type="entry name" value="MetI-like"/>
</dbReference>
<dbReference type="SUPFAM" id="SSF161098">
    <property type="entry name" value="MetI-like"/>
    <property type="match status" value="1"/>
</dbReference>
<keyword evidence="4 7" id="KW-0812">Transmembrane</keyword>
<protein>
    <recommendedName>
        <fullName evidence="8">ABC transmembrane type-1 domain-containing protein</fullName>
    </recommendedName>
</protein>
<evidence type="ECO:0000256" key="7">
    <source>
        <dbReference type="SAM" id="Phobius"/>
    </source>
</evidence>
<dbReference type="PROSITE" id="PS50928">
    <property type="entry name" value="ABC_TM1"/>
    <property type="match status" value="1"/>
</dbReference>
<evidence type="ECO:0000256" key="3">
    <source>
        <dbReference type="ARBA" id="ARBA00022475"/>
    </source>
</evidence>
<dbReference type="InterPro" id="IPR035906">
    <property type="entry name" value="MetI-like_sf"/>
</dbReference>
<name>X1S4U8_9ZZZZ</name>
<dbReference type="PANTHER" id="PTHR43386">
    <property type="entry name" value="OLIGOPEPTIDE TRANSPORT SYSTEM PERMEASE PROTEIN APPC"/>
    <property type="match status" value="1"/>
</dbReference>
<feature type="non-terminal residue" evidence="9">
    <location>
        <position position="1"/>
    </location>
</feature>
<comment type="caution">
    <text evidence="9">The sequence shown here is derived from an EMBL/GenBank/DDBJ whole genome shotgun (WGS) entry which is preliminary data.</text>
</comment>
<evidence type="ECO:0000256" key="1">
    <source>
        <dbReference type="ARBA" id="ARBA00004651"/>
    </source>
</evidence>
<sequence>VILITSSVGTVLGIISGYLGGRVDSFLMRVTDVSLSFPPILMAILLAAAIGPSFWTVVGALSVLGWAPYARLIRGESLKIREEDFVAQARIIGASPFRIMTRHIFPNIINPLIIIVTLSVGMVILTEAVLSFLGVGIPPPTASWGNMVNDGRSYLSNAWWISTFPGIAIGLVVLAGNFLGDWLRDKLDPRLRQI</sequence>
<evidence type="ECO:0000313" key="9">
    <source>
        <dbReference type="EMBL" id="GAI87928.1"/>
    </source>
</evidence>
<dbReference type="PANTHER" id="PTHR43386:SF1">
    <property type="entry name" value="D,D-DIPEPTIDE TRANSPORT SYSTEM PERMEASE PROTEIN DDPC-RELATED"/>
    <property type="match status" value="1"/>
</dbReference>
<feature type="domain" description="ABC transmembrane type-1" evidence="8">
    <location>
        <begin position="1"/>
        <end position="180"/>
    </location>
</feature>
<keyword evidence="3" id="KW-1003">Cell membrane</keyword>
<dbReference type="CDD" id="cd06261">
    <property type="entry name" value="TM_PBP2"/>
    <property type="match status" value="1"/>
</dbReference>
<evidence type="ECO:0000256" key="5">
    <source>
        <dbReference type="ARBA" id="ARBA00022989"/>
    </source>
</evidence>
<evidence type="ECO:0000256" key="4">
    <source>
        <dbReference type="ARBA" id="ARBA00022692"/>
    </source>
</evidence>
<dbReference type="Pfam" id="PF00528">
    <property type="entry name" value="BPD_transp_1"/>
    <property type="match status" value="1"/>
</dbReference>
<evidence type="ECO:0000256" key="2">
    <source>
        <dbReference type="ARBA" id="ARBA00022448"/>
    </source>
</evidence>
<reference evidence="9" key="1">
    <citation type="journal article" date="2014" name="Front. Microbiol.">
        <title>High frequency of phylogenetically diverse reductive dehalogenase-homologous genes in deep subseafloor sedimentary metagenomes.</title>
        <authorList>
            <person name="Kawai M."/>
            <person name="Futagami T."/>
            <person name="Toyoda A."/>
            <person name="Takaki Y."/>
            <person name="Nishi S."/>
            <person name="Hori S."/>
            <person name="Arai W."/>
            <person name="Tsubouchi T."/>
            <person name="Morono Y."/>
            <person name="Uchiyama I."/>
            <person name="Ito T."/>
            <person name="Fujiyama A."/>
            <person name="Inagaki F."/>
            <person name="Takami H."/>
        </authorList>
    </citation>
    <scope>NUCLEOTIDE SEQUENCE</scope>
    <source>
        <strain evidence="9">Expedition CK06-06</strain>
    </source>
</reference>
<evidence type="ECO:0000259" key="8">
    <source>
        <dbReference type="PROSITE" id="PS50928"/>
    </source>
</evidence>
<feature type="transmembrane region" description="Helical" evidence="7">
    <location>
        <begin position="108"/>
        <end position="137"/>
    </location>
</feature>
<comment type="subcellular location">
    <subcellularLocation>
        <location evidence="1">Cell membrane</location>
        <topology evidence="1">Multi-pass membrane protein</topology>
    </subcellularLocation>
</comment>
<dbReference type="GO" id="GO:0055085">
    <property type="term" value="P:transmembrane transport"/>
    <property type="evidence" value="ECO:0007669"/>
    <property type="project" value="InterPro"/>
</dbReference>